<dbReference type="EMBL" id="FOJG01000001">
    <property type="protein sequence ID" value="SEW25462.1"/>
    <property type="molecule type" value="Genomic_DNA"/>
</dbReference>
<evidence type="ECO:0000313" key="3">
    <source>
        <dbReference type="EMBL" id="SEW25462.1"/>
    </source>
</evidence>
<dbReference type="PANTHER" id="PTHR34406:SF1">
    <property type="entry name" value="PROTEIN YCEI"/>
    <property type="match status" value="1"/>
</dbReference>
<evidence type="ECO:0000313" key="4">
    <source>
        <dbReference type="Proteomes" id="UP000199310"/>
    </source>
</evidence>
<dbReference type="SMART" id="SM00867">
    <property type="entry name" value="YceI"/>
    <property type="match status" value="1"/>
</dbReference>
<dbReference type="PANTHER" id="PTHR34406">
    <property type="entry name" value="PROTEIN YCEI"/>
    <property type="match status" value="1"/>
</dbReference>
<dbReference type="InterPro" id="IPR007372">
    <property type="entry name" value="Lipid/polyisoprenoid-bd_YceI"/>
</dbReference>
<reference evidence="4" key="1">
    <citation type="submission" date="2016-10" db="EMBL/GenBank/DDBJ databases">
        <authorList>
            <person name="Varghese N."/>
            <person name="Submissions S."/>
        </authorList>
    </citation>
    <scope>NUCLEOTIDE SEQUENCE [LARGE SCALE GENOMIC DNA]</scope>
    <source>
        <strain evidence="4">DSM 3695</strain>
    </source>
</reference>
<name>A0A1I0QF47_9BACT</name>
<proteinExistence type="predicted"/>
<dbReference type="OrthoDB" id="9811006at2"/>
<evidence type="ECO:0000256" key="1">
    <source>
        <dbReference type="SAM" id="SignalP"/>
    </source>
</evidence>
<dbReference type="STRING" id="29529.SAMN04488122_1415"/>
<dbReference type="InterPro" id="IPR036761">
    <property type="entry name" value="TTHA0802/YceI-like_sf"/>
</dbReference>
<keyword evidence="4" id="KW-1185">Reference proteome</keyword>
<organism evidence="3 4">
    <name type="scientific">Chitinophaga arvensicola</name>
    <dbReference type="NCBI Taxonomy" id="29529"/>
    <lineage>
        <taxon>Bacteria</taxon>
        <taxon>Pseudomonadati</taxon>
        <taxon>Bacteroidota</taxon>
        <taxon>Chitinophagia</taxon>
        <taxon>Chitinophagales</taxon>
        <taxon>Chitinophagaceae</taxon>
        <taxon>Chitinophaga</taxon>
    </lineage>
</organism>
<feature type="domain" description="Lipid/polyisoprenoid-binding YceI-like" evidence="2">
    <location>
        <begin position="23"/>
        <end position="193"/>
    </location>
</feature>
<dbReference type="SUPFAM" id="SSF101874">
    <property type="entry name" value="YceI-like"/>
    <property type="match status" value="1"/>
</dbReference>
<evidence type="ECO:0000259" key="2">
    <source>
        <dbReference type="SMART" id="SM00867"/>
    </source>
</evidence>
<sequence>MKKSFFFTTLLVLASIVTFAQVKWNADPAHTSINFGVKHLGLSYVQGHFTKFNGTIETADSTNFQNAKIDFTVDATSISTGVDQRDGHLKTDDFFNVAEYPSLTLKSVSFKKVAGDKYVLLADLTIRNTTKRVTFDVTYNGVIKDPWGLRRAGFTAKATINRLDFGVKYADKLPSGVWAVAPTVDITVNLEAVKQ</sequence>
<dbReference type="AlphaFoldDB" id="A0A1I0QF47"/>
<dbReference type="Gene3D" id="2.40.128.110">
    <property type="entry name" value="Lipid/polyisoprenoid-binding, YceI-like"/>
    <property type="match status" value="1"/>
</dbReference>
<dbReference type="Proteomes" id="UP000199310">
    <property type="component" value="Unassembled WGS sequence"/>
</dbReference>
<feature type="chain" id="PRO_5011475107" evidence="1">
    <location>
        <begin position="21"/>
        <end position="195"/>
    </location>
</feature>
<feature type="signal peptide" evidence="1">
    <location>
        <begin position="1"/>
        <end position="20"/>
    </location>
</feature>
<protein>
    <submittedName>
        <fullName evidence="3">Polyisoprenoid-binding protein YceI</fullName>
    </submittedName>
</protein>
<dbReference type="Pfam" id="PF04264">
    <property type="entry name" value="YceI"/>
    <property type="match status" value="1"/>
</dbReference>
<keyword evidence="1" id="KW-0732">Signal</keyword>
<gene>
    <name evidence="3" type="ORF">SAMN04488122_1415</name>
</gene>
<accession>A0A1I0QF47</accession>
<dbReference type="RefSeq" id="WP_089892353.1">
    <property type="nucleotide sequence ID" value="NZ_FOJG01000001.1"/>
</dbReference>